<proteinExistence type="predicted"/>
<dbReference type="EMBL" id="ML995816">
    <property type="protein sequence ID" value="KAF2772198.1"/>
    <property type="molecule type" value="Genomic_DNA"/>
</dbReference>
<name>A0A6G1LIF3_9PEZI</name>
<accession>A0A6G1LIF3</accession>
<dbReference type="AlphaFoldDB" id="A0A6G1LIF3"/>
<dbReference type="GO" id="GO:0016747">
    <property type="term" value="F:acyltransferase activity, transferring groups other than amino-acyl groups"/>
    <property type="evidence" value="ECO:0007669"/>
    <property type="project" value="TreeGrafter"/>
</dbReference>
<evidence type="ECO:0000256" key="1">
    <source>
        <dbReference type="ARBA" id="ARBA00022679"/>
    </source>
</evidence>
<dbReference type="Proteomes" id="UP000799436">
    <property type="component" value="Unassembled WGS sequence"/>
</dbReference>
<dbReference type="PANTHER" id="PTHR31642:SF310">
    <property type="entry name" value="FATTY ALCOHOL:CAFFEOYL-COA ACYLTRANSFERASE"/>
    <property type="match status" value="1"/>
</dbReference>
<dbReference type="PANTHER" id="PTHR31642">
    <property type="entry name" value="TRICHOTHECENE 3-O-ACETYLTRANSFERASE"/>
    <property type="match status" value="1"/>
</dbReference>
<dbReference type="Gene3D" id="3.30.559.10">
    <property type="entry name" value="Chloramphenicol acetyltransferase-like domain"/>
    <property type="match status" value="2"/>
</dbReference>
<keyword evidence="3" id="KW-1185">Reference proteome</keyword>
<gene>
    <name evidence="2" type="ORF">EJ03DRAFT_325025</name>
</gene>
<dbReference type="OrthoDB" id="1862401at2759"/>
<dbReference type="Pfam" id="PF02458">
    <property type="entry name" value="Transferase"/>
    <property type="match status" value="1"/>
</dbReference>
<dbReference type="InterPro" id="IPR050317">
    <property type="entry name" value="Plant_Fungal_Acyltransferase"/>
</dbReference>
<evidence type="ECO:0000313" key="3">
    <source>
        <dbReference type="Proteomes" id="UP000799436"/>
    </source>
</evidence>
<evidence type="ECO:0008006" key="4">
    <source>
        <dbReference type="Google" id="ProtNLM"/>
    </source>
</evidence>
<sequence length="486" mass="54184">MATNTTLIAPDPAICGRKINLGVIDQIAPRDYSSVLLCFRLSCPYDKHHISRSIGTGVRNAATENPQLLCCVGQNNDGREEMELQWNASSGAYVTFKDYTAPEMSGLWTSGSFDDLDRDHFALEKLPRRLVHGVVTQSSAGLLPCLVVQASFIRGGMVLSFCMHHTLADGPSIYSFAQRFAKHTRAASLGQEAVCQPLLSYTDRSIIVTPEAKVELRDLLDWRVVASDDKFSDGTAYAPGEPTEVKYATYFISESHLRRLRQEVNDASGKKFSELEAVCALIWKCVVQARDIDLARYPEAKLSITVDARGRMLDPNVSSSYWGNFCEPNAVARMPTASLREACPGEADARSKLLRETLSEAARRIRAAITAVDNKAVRRLVGLLHQMPKATSLTWNVDRWPGPDMLIVALNRHLYNSLDFGPELGMSEAMRFTIGNTEGKPDGRCLLMPPRICNGKGLEIMLQYDVRTLERLKGDQLFREFFVWRN</sequence>
<organism evidence="2 3">
    <name type="scientific">Teratosphaeria nubilosa</name>
    <dbReference type="NCBI Taxonomy" id="161662"/>
    <lineage>
        <taxon>Eukaryota</taxon>
        <taxon>Fungi</taxon>
        <taxon>Dikarya</taxon>
        <taxon>Ascomycota</taxon>
        <taxon>Pezizomycotina</taxon>
        <taxon>Dothideomycetes</taxon>
        <taxon>Dothideomycetidae</taxon>
        <taxon>Mycosphaerellales</taxon>
        <taxon>Teratosphaeriaceae</taxon>
        <taxon>Teratosphaeria</taxon>
    </lineage>
</organism>
<keyword evidence="1" id="KW-0808">Transferase</keyword>
<evidence type="ECO:0000313" key="2">
    <source>
        <dbReference type="EMBL" id="KAF2772198.1"/>
    </source>
</evidence>
<reference evidence="2" key="1">
    <citation type="journal article" date="2020" name="Stud. Mycol.">
        <title>101 Dothideomycetes genomes: a test case for predicting lifestyles and emergence of pathogens.</title>
        <authorList>
            <person name="Haridas S."/>
            <person name="Albert R."/>
            <person name="Binder M."/>
            <person name="Bloem J."/>
            <person name="Labutti K."/>
            <person name="Salamov A."/>
            <person name="Andreopoulos B."/>
            <person name="Baker S."/>
            <person name="Barry K."/>
            <person name="Bills G."/>
            <person name="Bluhm B."/>
            <person name="Cannon C."/>
            <person name="Castanera R."/>
            <person name="Culley D."/>
            <person name="Daum C."/>
            <person name="Ezra D."/>
            <person name="Gonzalez J."/>
            <person name="Henrissat B."/>
            <person name="Kuo A."/>
            <person name="Liang C."/>
            <person name="Lipzen A."/>
            <person name="Lutzoni F."/>
            <person name="Magnuson J."/>
            <person name="Mondo S."/>
            <person name="Nolan M."/>
            <person name="Ohm R."/>
            <person name="Pangilinan J."/>
            <person name="Park H.-J."/>
            <person name="Ramirez L."/>
            <person name="Alfaro M."/>
            <person name="Sun H."/>
            <person name="Tritt A."/>
            <person name="Yoshinaga Y."/>
            <person name="Zwiers L.-H."/>
            <person name="Turgeon B."/>
            <person name="Goodwin S."/>
            <person name="Spatafora J."/>
            <person name="Crous P."/>
            <person name="Grigoriev I."/>
        </authorList>
    </citation>
    <scope>NUCLEOTIDE SEQUENCE</scope>
    <source>
        <strain evidence="2">CBS 116005</strain>
    </source>
</reference>
<dbReference type="InterPro" id="IPR023213">
    <property type="entry name" value="CAT-like_dom_sf"/>
</dbReference>
<protein>
    <recommendedName>
        <fullName evidence="4">Trichothecene 3-O-acetyltransferase</fullName>
    </recommendedName>
</protein>